<dbReference type="InterPro" id="IPR049270">
    <property type="entry name" value="CFAP58_CC"/>
</dbReference>
<gene>
    <name evidence="5" type="ORF">KQX54_003525</name>
</gene>
<proteinExistence type="predicted"/>
<feature type="domain" description="Cilia- and flagella-associated protein 58 central coiled coil" evidence="4">
    <location>
        <begin position="382"/>
        <end position="683"/>
    </location>
</feature>
<reference evidence="5 6" key="1">
    <citation type="journal article" date="2021" name="J. Hered.">
        <title>A chromosome-level genome assembly of the parasitoid wasp, Cotesia glomerata (Hymenoptera: Braconidae).</title>
        <authorList>
            <person name="Pinto B.J."/>
            <person name="Weis J.J."/>
            <person name="Gamble T."/>
            <person name="Ode P.J."/>
            <person name="Paul R."/>
            <person name="Zaspel J.M."/>
        </authorList>
    </citation>
    <scope>NUCLEOTIDE SEQUENCE [LARGE SCALE GENOMIC DNA]</scope>
    <source>
        <strain evidence="5">CgM1</strain>
    </source>
</reference>
<evidence type="ECO:0000259" key="4">
    <source>
        <dbReference type="Pfam" id="PF21771"/>
    </source>
</evidence>
<dbReference type="Gene3D" id="1.20.5.340">
    <property type="match status" value="1"/>
</dbReference>
<name>A0AAV7J2B8_COTGL</name>
<evidence type="ECO:0000256" key="2">
    <source>
        <dbReference type="SAM" id="Coils"/>
    </source>
</evidence>
<feature type="coiled-coil region" evidence="2">
    <location>
        <begin position="811"/>
        <end position="845"/>
    </location>
</feature>
<protein>
    <recommendedName>
        <fullName evidence="4">Cilia- and flagella-associated protein 58 central coiled coil domain-containing protein</fullName>
    </recommendedName>
</protein>
<evidence type="ECO:0000313" key="5">
    <source>
        <dbReference type="EMBL" id="KAH0566730.1"/>
    </source>
</evidence>
<feature type="coiled-coil region" evidence="2">
    <location>
        <begin position="79"/>
        <end position="342"/>
    </location>
</feature>
<dbReference type="PANTHER" id="PTHR32083">
    <property type="entry name" value="CILIA AND FLAGELLA-ASSOCIATED PROTEIN 58-RELATED"/>
    <property type="match status" value="1"/>
</dbReference>
<feature type="region of interest" description="Disordered" evidence="3">
    <location>
        <begin position="1"/>
        <end position="27"/>
    </location>
</feature>
<organism evidence="5 6">
    <name type="scientific">Cotesia glomerata</name>
    <name type="common">Lepidopteran parasitic wasp</name>
    <name type="synonym">Apanteles glomeratus</name>
    <dbReference type="NCBI Taxonomy" id="32391"/>
    <lineage>
        <taxon>Eukaryota</taxon>
        <taxon>Metazoa</taxon>
        <taxon>Ecdysozoa</taxon>
        <taxon>Arthropoda</taxon>
        <taxon>Hexapoda</taxon>
        <taxon>Insecta</taxon>
        <taxon>Pterygota</taxon>
        <taxon>Neoptera</taxon>
        <taxon>Endopterygota</taxon>
        <taxon>Hymenoptera</taxon>
        <taxon>Apocrita</taxon>
        <taxon>Ichneumonoidea</taxon>
        <taxon>Braconidae</taxon>
        <taxon>Microgastrinae</taxon>
        <taxon>Cotesia</taxon>
    </lineage>
</organism>
<keyword evidence="6" id="KW-1185">Reference proteome</keyword>
<keyword evidence="1 2" id="KW-0175">Coiled coil</keyword>
<evidence type="ECO:0000256" key="1">
    <source>
        <dbReference type="ARBA" id="ARBA00023054"/>
    </source>
</evidence>
<dbReference type="EMBL" id="JAHXZJ010000001">
    <property type="protein sequence ID" value="KAH0566730.1"/>
    <property type="molecule type" value="Genomic_DNA"/>
</dbReference>
<accession>A0AAV7J2B8</accession>
<feature type="compositionally biased region" description="Polar residues" evidence="3">
    <location>
        <begin position="855"/>
        <end position="871"/>
    </location>
</feature>
<comment type="caution">
    <text evidence="5">The sequence shown here is derived from an EMBL/GenBank/DDBJ whole genome shotgun (WGS) entry which is preliminary data.</text>
</comment>
<dbReference type="GO" id="GO:0005856">
    <property type="term" value="C:cytoskeleton"/>
    <property type="evidence" value="ECO:0007669"/>
    <property type="project" value="TreeGrafter"/>
</dbReference>
<evidence type="ECO:0000313" key="6">
    <source>
        <dbReference type="Proteomes" id="UP000826195"/>
    </source>
</evidence>
<dbReference type="Pfam" id="PF21771">
    <property type="entry name" value="CFAP58_CC"/>
    <property type="match status" value="1"/>
</dbReference>
<feature type="region of interest" description="Disordered" evidence="3">
    <location>
        <begin position="852"/>
        <end position="871"/>
    </location>
</feature>
<dbReference type="PANTHER" id="PTHR32083:SF0">
    <property type="entry name" value="CILIA AND FLAGELLA-ASSOCIATED PROTEIN 58"/>
    <property type="match status" value="1"/>
</dbReference>
<dbReference type="AlphaFoldDB" id="A0AAV7J2B8"/>
<evidence type="ECO:0000256" key="3">
    <source>
        <dbReference type="SAM" id="MobiDB-lite"/>
    </source>
</evidence>
<feature type="coiled-coil region" evidence="2">
    <location>
        <begin position="396"/>
        <end position="622"/>
    </location>
</feature>
<dbReference type="Proteomes" id="UP000826195">
    <property type="component" value="Unassembled WGS sequence"/>
</dbReference>
<feature type="compositionally biased region" description="Low complexity" evidence="3">
    <location>
        <begin position="17"/>
        <end position="27"/>
    </location>
</feature>
<sequence>MEMEMNAEMEREDGSESGEPSAAGSSAGSIYCTLERDYARLVNEMKNNETLAAYEPEYTRLFETLYKCRRDEEELLDNFRQLQEDFVNKTNKIDELEKTVEENESTIAKLNEKIVQVSKLADTAHTREQNAQETIENLRIAINKLNREIEQKNKKFDIDDDGEVAKQNENSAIEKERLTNEIETLKQSIKSKSMYTEELEKKMSEVDNQISKMQENMEVQMNEISKERLVRERLEREIIELEEELKIKANLLQAANTLVKNSASNASRIENLLREQRAANEKLRKEVSKLMTGRINLQTELNNSNKRVKEIERVLVEKTNEYKLSVQEIKRLQEEVSKSKAENDWSVSKYTKIDKERAKMEKDLEHVKVALKNSEIHLSSCQRQITEEKKSVDLAVREKNVVIKNLENLKDTLEKTHAKISVLESSKRKLEGELQEALHVNCSLNKKIEALEKDRDKYCQQVAQVQHQLDESANLVKEKETEVVNYSKELGEIKKKFRHQQNLFESTRAEKNMCNKNLTVKKEEIDELRDKLKLMVHQIEQLNEELAIKESNIAKGEFCLRKAEKEKEAARIELQSAQKNISDLRKTLEDNKINEKQLREAVKTADADVSRLKKDIDNIMNERDVLGTQLVRRNDELNLQSSKIKLLHQTLSKGEAEYSQRLEDIRLLKLEINKLRGEKVLLVKSLNNTSDLRHEILHLNRDMTRERLKVVALEEELQNPLNIHRWRKLEGSDPTTMELLKKIQILQKRLLKMNQLVISKSNKIKEIEKLYMELRQILAKQPAPQSISNLVKAREALRERGKQMKCLTAELNMWECRTNEYKYEVERLNKELRELKAKYLALKRKSSSKSLKSSCGTIISDSPRSSASPANQKKYYGGGFTMLVAPSQNYYSLE</sequence>